<organism evidence="1 2">
    <name type="scientific">Metarhizium anisopliae BRIP 53293</name>
    <dbReference type="NCBI Taxonomy" id="1291518"/>
    <lineage>
        <taxon>Eukaryota</taxon>
        <taxon>Fungi</taxon>
        <taxon>Dikarya</taxon>
        <taxon>Ascomycota</taxon>
        <taxon>Pezizomycotina</taxon>
        <taxon>Sordariomycetes</taxon>
        <taxon>Hypocreomycetidae</taxon>
        <taxon>Hypocreales</taxon>
        <taxon>Clavicipitaceae</taxon>
        <taxon>Metarhizium</taxon>
    </lineage>
</organism>
<name>A0A0D9PBK6_METAN</name>
<dbReference type="AlphaFoldDB" id="A0A0D9PBK6"/>
<protein>
    <submittedName>
        <fullName evidence="1">Uncharacterized protein</fullName>
    </submittedName>
</protein>
<dbReference type="OrthoDB" id="4937733at2759"/>
<evidence type="ECO:0000313" key="2">
    <source>
        <dbReference type="Proteomes" id="UP000054544"/>
    </source>
</evidence>
<sequence length="213" mass="23776">MFSSSLRQRSEWSPALALFAQSPSKWRETNLLGHDLEFTVQYSASSSLIYRMVLISTKQVGTDDATRRIEQLPKDGTDKKAVVLLMQGHDAMSSFMRLQIQMLEHERISTIPVSSAGQLIGHLDALRRPSTIGMNGLAQIDRHAVQKDLLRHCVSGTPLSVQQVDVLLGSVRHLRELANMVQTREGQETICRLLGDANGRSLIEHFTNGPKFT</sequence>
<accession>A0A0D9PBK6</accession>
<keyword evidence="2" id="KW-1185">Reference proteome</keyword>
<dbReference type="Proteomes" id="UP000054544">
    <property type="component" value="Unassembled WGS sequence"/>
</dbReference>
<dbReference type="EMBL" id="KE384720">
    <property type="protein sequence ID" value="KJK83629.1"/>
    <property type="molecule type" value="Genomic_DNA"/>
</dbReference>
<evidence type="ECO:0000313" key="1">
    <source>
        <dbReference type="EMBL" id="KJK83629.1"/>
    </source>
</evidence>
<reference evidence="2" key="1">
    <citation type="journal article" date="2014" name="BMC Genomics">
        <title>The genome sequence of the biocontrol fungus Metarhizium anisopliae and comparative genomics of Metarhizium species.</title>
        <authorList>
            <person name="Pattemore J.A."/>
            <person name="Hane J.K."/>
            <person name="Williams A.H."/>
            <person name="Wilson B.A."/>
            <person name="Stodart B.J."/>
            <person name="Ash G.J."/>
        </authorList>
    </citation>
    <scope>NUCLEOTIDE SEQUENCE [LARGE SCALE GENOMIC DNA]</scope>
    <source>
        <strain evidence="2">BRIP 53293</strain>
    </source>
</reference>
<gene>
    <name evidence="1" type="ORF">H634G_00862</name>
</gene>
<proteinExistence type="predicted"/>